<evidence type="ECO:0000313" key="2">
    <source>
        <dbReference type="Proteomes" id="UP001596013"/>
    </source>
</evidence>
<dbReference type="PANTHER" id="PTHR30348:SF14">
    <property type="entry name" value="BLR8050 PROTEIN"/>
    <property type="match status" value="1"/>
</dbReference>
<dbReference type="Proteomes" id="UP001596013">
    <property type="component" value="Unassembled WGS sequence"/>
</dbReference>
<dbReference type="Gene3D" id="3.20.20.410">
    <property type="entry name" value="Protein of unknown function UPF0759"/>
    <property type="match status" value="1"/>
</dbReference>
<comment type="caution">
    <text evidence="1">The sequence shown here is derived from an EMBL/GenBank/DDBJ whole genome shotgun (WGS) entry which is preliminary data.</text>
</comment>
<proteinExistence type="predicted"/>
<protein>
    <submittedName>
        <fullName evidence="1">DUF72 domain-containing protein</fullName>
    </submittedName>
</protein>
<dbReference type="InterPro" id="IPR002763">
    <property type="entry name" value="DUF72"/>
</dbReference>
<name>A0ABW0JP68_9GAMM</name>
<sequence length="268" mass="29766">MSPAATASPRKRFDTGGAGDRTVPRVYVGCAGWSIPSAHAAAFGAGGSRLERYATVFNGVEINSSFHRPHRPATYRRWAASVPESFRFAVKMPRTISHLAKLKDCRALLETFLHEVGSLEDRLGCLLLQLPPSLAWEPSIALPFLELLRRLHAGPVACEPRHASWFRHATSRALRELGIARVAADPARFPRAAVPAGDHALQYLRLHGSPRMYYDAYPDAVLERIQRWLQRPSQQTTQRWCIFDNTALGHATGNALTVQDGLRSARQD</sequence>
<evidence type="ECO:0000313" key="1">
    <source>
        <dbReference type="EMBL" id="MFC5437858.1"/>
    </source>
</evidence>
<dbReference type="EMBL" id="JBHSMK010000009">
    <property type="protein sequence ID" value="MFC5437858.1"/>
    <property type="molecule type" value="Genomic_DNA"/>
</dbReference>
<dbReference type="SUPFAM" id="SSF117396">
    <property type="entry name" value="TM1631-like"/>
    <property type="match status" value="1"/>
</dbReference>
<dbReference type="RefSeq" id="WP_377306451.1">
    <property type="nucleotide sequence ID" value="NZ_JBHSMK010000009.1"/>
</dbReference>
<gene>
    <name evidence="1" type="ORF">ACFPME_14950</name>
</gene>
<keyword evidence="2" id="KW-1185">Reference proteome</keyword>
<accession>A0ABW0JP68</accession>
<reference evidence="2" key="1">
    <citation type="journal article" date="2019" name="Int. J. Syst. Evol. Microbiol.">
        <title>The Global Catalogue of Microorganisms (GCM) 10K type strain sequencing project: providing services to taxonomists for standard genome sequencing and annotation.</title>
        <authorList>
            <consortium name="The Broad Institute Genomics Platform"/>
            <consortium name="The Broad Institute Genome Sequencing Center for Infectious Disease"/>
            <person name="Wu L."/>
            <person name="Ma J."/>
        </authorList>
    </citation>
    <scope>NUCLEOTIDE SEQUENCE [LARGE SCALE GENOMIC DNA]</scope>
    <source>
        <strain evidence="2">JCM 17130</strain>
    </source>
</reference>
<dbReference type="PANTHER" id="PTHR30348">
    <property type="entry name" value="UNCHARACTERIZED PROTEIN YECE"/>
    <property type="match status" value="1"/>
</dbReference>
<dbReference type="Pfam" id="PF01904">
    <property type="entry name" value="DUF72"/>
    <property type="match status" value="1"/>
</dbReference>
<organism evidence="1 2">
    <name type="scientific">Rhodanobacter umsongensis</name>
    <dbReference type="NCBI Taxonomy" id="633153"/>
    <lineage>
        <taxon>Bacteria</taxon>
        <taxon>Pseudomonadati</taxon>
        <taxon>Pseudomonadota</taxon>
        <taxon>Gammaproteobacteria</taxon>
        <taxon>Lysobacterales</taxon>
        <taxon>Rhodanobacteraceae</taxon>
        <taxon>Rhodanobacter</taxon>
    </lineage>
</organism>
<dbReference type="InterPro" id="IPR036520">
    <property type="entry name" value="UPF0759_sf"/>
</dbReference>